<gene>
    <name evidence="9" type="ORF">FIV46_09760</name>
</gene>
<dbReference type="CDD" id="cd10973">
    <property type="entry name" value="CE4_DAC_u4_5s"/>
    <property type="match status" value="1"/>
</dbReference>
<comment type="similarity">
    <text evidence="3">Belongs to the polysaccharide deacetylase family.</text>
</comment>
<accession>A0A501PI73</accession>
<evidence type="ECO:0000313" key="9">
    <source>
        <dbReference type="EMBL" id="TPD59768.1"/>
    </source>
</evidence>
<dbReference type="GO" id="GO:0016810">
    <property type="term" value="F:hydrolase activity, acting on carbon-nitrogen (but not peptide) bonds"/>
    <property type="evidence" value="ECO:0007669"/>
    <property type="project" value="InterPro"/>
</dbReference>
<feature type="signal peptide" evidence="7">
    <location>
        <begin position="1"/>
        <end position="29"/>
    </location>
</feature>
<name>A0A501PI73_9PROT</name>
<comment type="function">
    <text evidence="1">Is involved in generating a small heat-stable compound (Nod), an acylated oligomer of N-acetylglucosamine, that stimulates mitosis in various plant protoplasts.</text>
</comment>
<evidence type="ECO:0000313" key="10">
    <source>
        <dbReference type="Proteomes" id="UP000319148"/>
    </source>
</evidence>
<dbReference type="AlphaFoldDB" id="A0A501PI73"/>
<dbReference type="EMBL" id="VFIY01000010">
    <property type="protein sequence ID" value="TPD59768.1"/>
    <property type="molecule type" value="Genomic_DNA"/>
</dbReference>
<comment type="subcellular location">
    <subcellularLocation>
        <location evidence="2">Secreted</location>
    </subcellularLocation>
</comment>
<dbReference type="GO" id="GO:0005576">
    <property type="term" value="C:extracellular region"/>
    <property type="evidence" value="ECO:0007669"/>
    <property type="project" value="UniProtKB-SubCell"/>
</dbReference>
<reference evidence="10" key="1">
    <citation type="submission" date="2019-06" db="EMBL/GenBank/DDBJ databases">
        <title>The complete genome of Emcibacter congregatus ZYLT.</title>
        <authorList>
            <person name="Zhao Z."/>
        </authorList>
    </citation>
    <scope>NUCLEOTIDE SEQUENCE [LARGE SCALE GENOMIC DNA]</scope>
    <source>
        <strain evidence="10">MCCC 1A06723</strain>
    </source>
</reference>
<dbReference type="InterPro" id="IPR002509">
    <property type="entry name" value="NODB_dom"/>
</dbReference>
<evidence type="ECO:0000256" key="1">
    <source>
        <dbReference type="ARBA" id="ARBA00003236"/>
    </source>
</evidence>
<dbReference type="OrthoDB" id="9782872at2"/>
<proteinExistence type="inferred from homology"/>
<protein>
    <recommendedName>
        <fullName evidence="4">Chitooligosaccharide deacetylase</fullName>
    </recommendedName>
    <alternativeName>
        <fullName evidence="6">Nodulation protein B</fullName>
    </alternativeName>
</protein>
<evidence type="ECO:0000259" key="8">
    <source>
        <dbReference type="PROSITE" id="PS51677"/>
    </source>
</evidence>
<dbReference type="GO" id="GO:0005975">
    <property type="term" value="P:carbohydrate metabolic process"/>
    <property type="evidence" value="ECO:0007669"/>
    <property type="project" value="InterPro"/>
</dbReference>
<keyword evidence="10" id="KW-1185">Reference proteome</keyword>
<dbReference type="Gene3D" id="3.20.20.370">
    <property type="entry name" value="Glycoside hydrolase/deacetylase"/>
    <property type="match status" value="1"/>
</dbReference>
<feature type="domain" description="NodB homology" evidence="8">
    <location>
        <begin position="92"/>
        <end position="290"/>
    </location>
</feature>
<evidence type="ECO:0000256" key="5">
    <source>
        <dbReference type="ARBA" id="ARBA00022729"/>
    </source>
</evidence>
<evidence type="ECO:0000256" key="6">
    <source>
        <dbReference type="ARBA" id="ARBA00032976"/>
    </source>
</evidence>
<comment type="caution">
    <text evidence="9">The sequence shown here is derived from an EMBL/GenBank/DDBJ whole genome shotgun (WGS) entry which is preliminary data.</text>
</comment>
<dbReference type="SUPFAM" id="SSF88713">
    <property type="entry name" value="Glycoside hydrolase/deacetylase"/>
    <property type="match status" value="1"/>
</dbReference>
<keyword evidence="5 7" id="KW-0732">Signal</keyword>
<evidence type="ECO:0000256" key="7">
    <source>
        <dbReference type="SAM" id="SignalP"/>
    </source>
</evidence>
<dbReference type="InterPro" id="IPR051398">
    <property type="entry name" value="Polysacch_Deacetylase"/>
</dbReference>
<dbReference type="PROSITE" id="PS51677">
    <property type="entry name" value="NODB"/>
    <property type="match status" value="1"/>
</dbReference>
<evidence type="ECO:0000256" key="4">
    <source>
        <dbReference type="ARBA" id="ARBA00020071"/>
    </source>
</evidence>
<evidence type="ECO:0000256" key="2">
    <source>
        <dbReference type="ARBA" id="ARBA00004613"/>
    </source>
</evidence>
<dbReference type="PANTHER" id="PTHR34216:SF3">
    <property type="entry name" value="POLY-BETA-1,6-N-ACETYL-D-GLUCOSAMINE N-DEACETYLASE"/>
    <property type="match status" value="1"/>
</dbReference>
<sequence>MTGASLFRKLLAPVLVGIYIFLCSFAALAEETEDSAVVIMYHRFGEDKYPSTNITLEQFRAHIEELKQEKYNVVPLSEIIEAFENKTPLPTRTVAITIDDAYLSIYENAWPILREAGFPFTLFTSSEPVDLKVDGYMTWDQIREMNQDPLVSIGHHGHSHEHLLRMTPGQVKQDLETASARYKAELGYVPDILAYPFGEYSAEIEELARSLGLKAGFGQHSGTASSRLDIFALPRFAFNEKYATLSRFRLISNSRALPVRDILPTDPTVTTNPPLIGFTVDKSVRGLSAMSCFPSHLDKAAELKLIGGNRVEIRFDKPFPKGRSRVNCTMPGPGGRWYWFGLPFFVPGGTEPAN</sequence>
<dbReference type="Proteomes" id="UP000319148">
    <property type="component" value="Unassembled WGS sequence"/>
</dbReference>
<dbReference type="PANTHER" id="PTHR34216">
    <property type="match status" value="1"/>
</dbReference>
<evidence type="ECO:0000256" key="3">
    <source>
        <dbReference type="ARBA" id="ARBA00010973"/>
    </source>
</evidence>
<dbReference type="InterPro" id="IPR011330">
    <property type="entry name" value="Glyco_hydro/deAcase_b/a-brl"/>
</dbReference>
<feature type="chain" id="PRO_5021193478" description="Chitooligosaccharide deacetylase" evidence="7">
    <location>
        <begin position="30"/>
        <end position="354"/>
    </location>
</feature>
<organism evidence="9 10">
    <name type="scientific">Emcibacter nanhaiensis</name>
    <dbReference type="NCBI Taxonomy" id="1505037"/>
    <lineage>
        <taxon>Bacteria</taxon>
        <taxon>Pseudomonadati</taxon>
        <taxon>Pseudomonadota</taxon>
        <taxon>Alphaproteobacteria</taxon>
        <taxon>Emcibacterales</taxon>
        <taxon>Emcibacteraceae</taxon>
        <taxon>Emcibacter</taxon>
    </lineage>
</organism>
<dbReference type="Pfam" id="PF01522">
    <property type="entry name" value="Polysacc_deac_1"/>
    <property type="match status" value="1"/>
</dbReference>